<comment type="caution">
    <text evidence="7">The sequence shown here is derived from an EMBL/GenBank/DDBJ whole genome shotgun (WGS) entry which is preliminary data.</text>
</comment>
<dbReference type="PANTHER" id="PTHR37693">
    <property type="entry name" value="PHOSPHATIDYLGLYCEROL LYSYLTRANSFERASE"/>
    <property type="match status" value="1"/>
</dbReference>
<proteinExistence type="inferred from homology"/>
<feature type="transmembrane region" description="Helical" evidence="6">
    <location>
        <begin position="309"/>
        <end position="330"/>
    </location>
</feature>
<dbReference type="AlphaFoldDB" id="A0A430AJ49"/>
<dbReference type="NCBIfam" id="TIGR00374">
    <property type="entry name" value="flippase-like domain"/>
    <property type="match status" value="1"/>
</dbReference>
<dbReference type="GO" id="GO:0046677">
    <property type="term" value="P:response to antibiotic"/>
    <property type="evidence" value="ECO:0007669"/>
    <property type="project" value="UniProtKB-KW"/>
</dbReference>
<keyword evidence="6" id="KW-0443">Lipid metabolism</keyword>
<keyword evidence="6" id="KW-0046">Antibiotic resistance</keyword>
<feature type="transmembrane region" description="Helical" evidence="6">
    <location>
        <begin position="228"/>
        <end position="254"/>
    </location>
</feature>
<keyword evidence="4 6" id="KW-1133">Transmembrane helix</keyword>
<protein>
    <recommendedName>
        <fullName evidence="6">Phosphatidylglycerol lysyltransferase</fullName>
        <ecNumber evidence="6">2.3.2.3</ecNumber>
    </recommendedName>
    <alternativeName>
        <fullName evidence="6">Lysylphosphatidylglycerol synthase</fullName>
    </alternativeName>
</protein>
<evidence type="ECO:0000256" key="2">
    <source>
        <dbReference type="ARBA" id="ARBA00022475"/>
    </source>
</evidence>
<dbReference type="GO" id="GO:0050071">
    <property type="term" value="F:phosphatidylglycerol lysyltransferase activity"/>
    <property type="evidence" value="ECO:0007669"/>
    <property type="project" value="UniProtKB-EC"/>
</dbReference>
<evidence type="ECO:0000313" key="7">
    <source>
        <dbReference type="EMBL" id="RSU08068.1"/>
    </source>
</evidence>
<dbReference type="Pfam" id="PF03706">
    <property type="entry name" value="LPG_synthase_TM"/>
    <property type="match status" value="1"/>
</dbReference>
<evidence type="ECO:0000256" key="4">
    <source>
        <dbReference type="ARBA" id="ARBA00022989"/>
    </source>
</evidence>
<dbReference type="GO" id="GO:0005886">
    <property type="term" value="C:plasma membrane"/>
    <property type="evidence" value="ECO:0007669"/>
    <property type="project" value="UniProtKB-SubCell"/>
</dbReference>
<keyword evidence="8" id="KW-1185">Reference proteome</keyword>
<gene>
    <name evidence="6" type="primary">mprF</name>
    <name evidence="7" type="ORF">CBF30_02155</name>
</gene>
<evidence type="ECO:0000256" key="3">
    <source>
        <dbReference type="ARBA" id="ARBA00022692"/>
    </source>
</evidence>
<feature type="transmembrane region" description="Helical" evidence="6">
    <location>
        <begin position="41"/>
        <end position="57"/>
    </location>
</feature>
<keyword evidence="5 6" id="KW-0472">Membrane</keyword>
<accession>A0A430AJ49</accession>
<keyword evidence="2" id="KW-1003">Cell membrane</keyword>
<feature type="transmembrane region" description="Helical" evidence="6">
    <location>
        <begin position="152"/>
        <end position="177"/>
    </location>
</feature>
<keyword evidence="6" id="KW-0808">Transferase</keyword>
<evidence type="ECO:0000256" key="5">
    <source>
        <dbReference type="ARBA" id="ARBA00023136"/>
    </source>
</evidence>
<comment type="subcellular location">
    <subcellularLocation>
        <location evidence="1 6">Cell membrane</location>
        <topology evidence="1 6">Multi-pass membrane protein</topology>
    </subcellularLocation>
</comment>
<dbReference type="EC" id="2.3.2.3" evidence="6"/>
<dbReference type="Proteomes" id="UP000288669">
    <property type="component" value="Unassembled WGS sequence"/>
</dbReference>
<sequence>MSKKNRFYLVLVVILGAFVLTHELSKISWQSMKTEFSQLNWGWLLIAALCMLFYWGMEARVIQVLSKKENKDLSFAHVYRIPLIEHLFNSITPFSTGGQPAQLVALSQAGVDPGVSGSICLMKFVIYQVLIVVNFIGCVIFGFKIIETQLNTLSLFVILGFLIHVIVVVVLLMLMYWYPMTNKIVHFCLKFVKKFTTEERGLKMEQSILQKMENFYEESKYIRSQKKLVLRVCVLTFFQLAFYYVVPYFILLSLGIQNVSLFHVVIMHAFIILIISLFPVPGGAGGAEYTFTLLFGTFVLVKAKLVFAIILWRIITLYMGIVLGLVTLVFRPKSLRKKSIEN</sequence>
<comment type="catalytic activity">
    <reaction evidence="6">
        <text>L-lysyl-tRNA(Lys) + a 1,2-diacyl-sn-glycero-3-phospho-(1'-sn-glycerol) = a 1,2-diacyl-sn-glycero-3-phospho-1'-(3'-O-L-lysyl)-sn-glycerol + tRNA(Lys)</text>
        <dbReference type="Rhea" id="RHEA:10668"/>
        <dbReference type="Rhea" id="RHEA-COMP:9696"/>
        <dbReference type="Rhea" id="RHEA-COMP:9697"/>
        <dbReference type="ChEBI" id="CHEBI:64716"/>
        <dbReference type="ChEBI" id="CHEBI:75792"/>
        <dbReference type="ChEBI" id="CHEBI:78442"/>
        <dbReference type="ChEBI" id="CHEBI:78529"/>
        <dbReference type="EC" id="2.3.2.3"/>
    </reaction>
</comment>
<feature type="transmembrane region" description="Helical" evidence="6">
    <location>
        <begin position="124"/>
        <end position="146"/>
    </location>
</feature>
<dbReference type="EMBL" id="NGJZ01000001">
    <property type="protein sequence ID" value="RSU08068.1"/>
    <property type="molecule type" value="Genomic_DNA"/>
</dbReference>
<dbReference type="RefSeq" id="WP_126822301.1">
    <property type="nucleotide sequence ID" value="NZ_JBHLWU010000001.1"/>
</dbReference>
<dbReference type="GO" id="GO:0006629">
    <property type="term" value="P:lipid metabolic process"/>
    <property type="evidence" value="ECO:0007669"/>
    <property type="project" value="UniProtKB-KW"/>
</dbReference>
<comment type="similarity">
    <text evidence="6">Belongs to the LPG synthase family.</text>
</comment>
<keyword evidence="3 6" id="KW-0812">Transmembrane</keyword>
<name>A0A430AJ49_9ENTE</name>
<dbReference type="PANTHER" id="PTHR37693:SF1">
    <property type="entry name" value="INTEGRAL MEMBRANE PROTEIN"/>
    <property type="match status" value="1"/>
</dbReference>
<reference evidence="7 8" key="1">
    <citation type="submission" date="2017-05" db="EMBL/GenBank/DDBJ databases">
        <title>Vagococcus spp. assemblies.</title>
        <authorList>
            <person name="Gulvik C.A."/>
        </authorList>
    </citation>
    <scope>NUCLEOTIDE SEQUENCE [LARGE SCALE GENOMIC DNA]</scope>
    <source>
        <strain evidence="7 8">DSM 24756</strain>
    </source>
</reference>
<comment type="function">
    <text evidence="6">Catalyzes the transfer of a lysyl group from L-lysyl-tRNA(Lys) to membrane-bound phosphatidylglycerol (PG), which produces lysylphosphatidylglycerol (LPG), a major component of the bacterial membrane with a positive net charge. LPG synthesis contributes to bacterial virulence as it is involved in the resistance mechanism against cationic antimicrobial peptides (CAMP) produces by the host's immune system (defensins, cathelicidins) and by the competing microorganisms.</text>
</comment>
<dbReference type="OrthoDB" id="9810654at2"/>
<dbReference type="InterPro" id="IPR022791">
    <property type="entry name" value="L-PG_synthase/AglD"/>
</dbReference>
<evidence type="ECO:0000256" key="1">
    <source>
        <dbReference type="ARBA" id="ARBA00004651"/>
    </source>
</evidence>
<organism evidence="7 8">
    <name type="scientific">Vagococcus entomophilus</name>
    <dbReference type="NCBI Taxonomy" id="1160095"/>
    <lineage>
        <taxon>Bacteria</taxon>
        <taxon>Bacillati</taxon>
        <taxon>Bacillota</taxon>
        <taxon>Bacilli</taxon>
        <taxon>Lactobacillales</taxon>
        <taxon>Enterococcaceae</taxon>
        <taxon>Vagococcus</taxon>
    </lineage>
</organism>
<evidence type="ECO:0000256" key="6">
    <source>
        <dbReference type="RuleBase" id="RU363042"/>
    </source>
</evidence>
<feature type="transmembrane region" description="Helical" evidence="6">
    <location>
        <begin position="260"/>
        <end position="280"/>
    </location>
</feature>
<evidence type="ECO:0000313" key="8">
    <source>
        <dbReference type="Proteomes" id="UP000288669"/>
    </source>
</evidence>